<reference evidence="1 2" key="2">
    <citation type="journal article" date="2022" name="Mol. Biol. Evol.">
        <title>Comparative Genomics Reveals Insights into the Divergent Evolution of Astigmatic Mites and Household Pest Adaptations.</title>
        <authorList>
            <person name="Xiong Q."/>
            <person name="Wan A.T."/>
            <person name="Liu X."/>
            <person name="Fung C.S."/>
            <person name="Xiao X."/>
            <person name="Malainual N."/>
            <person name="Hou J."/>
            <person name="Wang L."/>
            <person name="Wang M."/>
            <person name="Yang K.Y."/>
            <person name="Cui Y."/>
            <person name="Leung E.L."/>
            <person name="Nong W."/>
            <person name="Shin S.K."/>
            <person name="Au S.W."/>
            <person name="Jeong K.Y."/>
            <person name="Chew F.T."/>
            <person name="Hui J.H."/>
            <person name="Leung T.F."/>
            <person name="Tungtrongchitr A."/>
            <person name="Zhong N."/>
            <person name="Liu Z."/>
            <person name="Tsui S.K."/>
        </authorList>
    </citation>
    <scope>NUCLEOTIDE SEQUENCE [LARGE SCALE GENOMIC DNA]</scope>
    <source>
        <strain evidence="1">Derp</strain>
    </source>
</reference>
<sequence>MITKIEGGNTNNIINDLTPLYNMKTTTTTTIKITSIINLMGSTKPSFLHAIKWSNGPLKYSTIVIISIIMTNNNDQNT</sequence>
<dbReference type="Proteomes" id="UP000887458">
    <property type="component" value="Unassembled WGS sequence"/>
</dbReference>
<comment type="caution">
    <text evidence="1">The sequence shown here is derived from an EMBL/GenBank/DDBJ whole genome shotgun (WGS) entry which is preliminary data.</text>
</comment>
<evidence type="ECO:0000313" key="1">
    <source>
        <dbReference type="EMBL" id="KAH9420077.1"/>
    </source>
</evidence>
<keyword evidence="2" id="KW-1185">Reference proteome</keyword>
<protein>
    <submittedName>
        <fullName evidence="1">Uncharacterized protein</fullName>
    </submittedName>
</protein>
<dbReference type="EMBL" id="NJHN03000054">
    <property type="protein sequence ID" value="KAH9420077.1"/>
    <property type="molecule type" value="Genomic_DNA"/>
</dbReference>
<proteinExistence type="predicted"/>
<reference evidence="1 2" key="1">
    <citation type="journal article" date="2018" name="J. Allergy Clin. Immunol.">
        <title>High-quality assembly of Dermatophagoides pteronyssinus genome and transcriptome reveals a wide range of novel allergens.</title>
        <authorList>
            <person name="Liu X.Y."/>
            <person name="Yang K.Y."/>
            <person name="Wang M.Q."/>
            <person name="Kwok J.S."/>
            <person name="Zeng X."/>
            <person name="Yang Z."/>
            <person name="Xiao X.J."/>
            <person name="Lau C.P."/>
            <person name="Li Y."/>
            <person name="Huang Z.M."/>
            <person name="Ba J.G."/>
            <person name="Yim A.K."/>
            <person name="Ouyang C.Y."/>
            <person name="Ngai S.M."/>
            <person name="Chan T.F."/>
            <person name="Leung E.L."/>
            <person name="Liu L."/>
            <person name="Liu Z.G."/>
            <person name="Tsui S.K."/>
        </authorList>
    </citation>
    <scope>NUCLEOTIDE SEQUENCE [LARGE SCALE GENOMIC DNA]</scope>
    <source>
        <strain evidence="1">Derp</strain>
    </source>
</reference>
<gene>
    <name evidence="1" type="ORF">DERP_001912</name>
</gene>
<name>A0ABQ8JCD5_DERPT</name>
<organism evidence="1 2">
    <name type="scientific">Dermatophagoides pteronyssinus</name>
    <name type="common">European house dust mite</name>
    <dbReference type="NCBI Taxonomy" id="6956"/>
    <lineage>
        <taxon>Eukaryota</taxon>
        <taxon>Metazoa</taxon>
        <taxon>Ecdysozoa</taxon>
        <taxon>Arthropoda</taxon>
        <taxon>Chelicerata</taxon>
        <taxon>Arachnida</taxon>
        <taxon>Acari</taxon>
        <taxon>Acariformes</taxon>
        <taxon>Sarcoptiformes</taxon>
        <taxon>Astigmata</taxon>
        <taxon>Psoroptidia</taxon>
        <taxon>Analgoidea</taxon>
        <taxon>Pyroglyphidae</taxon>
        <taxon>Dermatophagoidinae</taxon>
        <taxon>Dermatophagoides</taxon>
    </lineage>
</organism>
<evidence type="ECO:0000313" key="2">
    <source>
        <dbReference type="Proteomes" id="UP000887458"/>
    </source>
</evidence>
<accession>A0ABQ8JCD5</accession>